<organism evidence="1 2">
    <name type="scientific">Sporomusa malonica</name>
    <dbReference type="NCBI Taxonomy" id="112901"/>
    <lineage>
        <taxon>Bacteria</taxon>
        <taxon>Bacillati</taxon>
        <taxon>Bacillota</taxon>
        <taxon>Negativicutes</taxon>
        <taxon>Selenomonadales</taxon>
        <taxon>Sporomusaceae</taxon>
        <taxon>Sporomusa</taxon>
    </lineage>
</organism>
<evidence type="ECO:0000313" key="2">
    <source>
        <dbReference type="Proteomes" id="UP000192738"/>
    </source>
</evidence>
<sequence length="62" mass="6827">MVLQSQSFIGTIFALVKDITMANLAGRLPGNEKSLEFGALPTYRDNSERGNLYGKSNAYNGW</sequence>
<accession>A0A1W2AQB3</accession>
<evidence type="ECO:0000313" key="1">
    <source>
        <dbReference type="EMBL" id="SMC62641.1"/>
    </source>
</evidence>
<proteinExistence type="predicted"/>
<dbReference type="STRING" id="112901.SAMN04488500_10632"/>
<keyword evidence="2" id="KW-1185">Reference proteome</keyword>
<protein>
    <submittedName>
        <fullName evidence="1">Uncharacterized protein</fullName>
    </submittedName>
</protein>
<dbReference type="Proteomes" id="UP000192738">
    <property type="component" value="Unassembled WGS sequence"/>
</dbReference>
<dbReference type="AlphaFoldDB" id="A0A1W2AQB3"/>
<reference evidence="1 2" key="1">
    <citation type="submission" date="2017-04" db="EMBL/GenBank/DDBJ databases">
        <authorList>
            <person name="Afonso C.L."/>
            <person name="Miller P.J."/>
            <person name="Scott M.A."/>
            <person name="Spackman E."/>
            <person name="Goraichik I."/>
            <person name="Dimitrov K.M."/>
            <person name="Suarez D.L."/>
            <person name="Swayne D.E."/>
        </authorList>
    </citation>
    <scope>NUCLEOTIDE SEQUENCE [LARGE SCALE GENOMIC DNA]</scope>
    <source>
        <strain evidence="1 2">DSM 5090</strain>
    </source>
</reference>
<dbReference type="EMBL" id="FWXI01000006">
    <property type="protein sequence ID" value="SMC62641.1"/>
    <property type="molecule type" value="Genomic_DNA"/>
</dbReference>
<gene>
    <name evidence="1" type="ORF">SAMN04488500_10632</name>
</gene>
<name>A0A1W2AQB3_9FIRM</name>